<keyword evidence="1" id="KW-0378">Hydrolase</keyword>
<dbReference type="EMBL" id="JBHSNG010000008">
    <property type="protein sequence ID" value="MFC5581348.1"/>
    <property type="molecule type" value="Genomic_DNA"/>
</dbReference>
<dbReference type="PIRSF" id="PIRSF028846">
    <property type="entry name" value="UCP028846"/>
    <property type="match status" value="1"/>
</dbReference>
<dbReference type="RefSeq" id="WP_377326531.1">
    <property type="nucleotide sequence ID" value="NZ_JBHSNG010000008.1"/>
</dbReference>
<dbReference type="Gene3D" id="1.50.10.10">
    <property type="match status" value="1"/>
</dbReference>
<dbReference type="SUPFAM" id="SSF48208">
    <property type="entry name" value="Six-hairpin glycosidases"/>
    <property type="match status" value="1"/>
</dbReference>
<comment type="caution">
    <text evidence="1">The sequence shown here is derived from an EMBL/GenBank/DDBJ whole genome shotgun (WGS) entry which is preliminary data.</text>
</comment>
<dbReference type="SMART" id="SM01149">
    <property type="entry name" value="DUF1237"/>
    <property type="match status" value="1"/>
</dbReference>
<protein>
    <submittedName>
        <fullName evidence="1">Glycoside hydrolase family 125 protein</fullName>
    </submittedName>
</protein>
<name>A0ABW0SWZ1_9GAMM</name>
<accession>A0ABW0SWZ1</accession>
<keyword evidence="2" id="KW-1185">Reference proteome</keyword>
<reference evidence="2" key="1">
    <citation type="journal article" date="2019" name="Int. J. Syst. Evol. Microbiol.">
        <title>The Global Catalogue of Microorganisms (GCM) 10K type strain sequencing project: providing services to taxonomists for standard genome sequencing and annotation.</title>
        <authorList>
            <consortium name="The Broad Institute Genomics Platform"/>
            <consortium name="The Broad Institute Genome Sequencing Center for Infectious Disease"/>
            <person name="Wu L."/>
            <person name="Ma J."/>
        </authorList>
    </citation>
    <scope>NUCLEOTIDE SEQUENCE [LARGE SCALE GENOMIC DNA]</scope>
    <source>
        <strain evidence="2">CGMCC 1.13587</strain>
    </source>
</reference>
<dbReference type="InterPro" id="IPR006311">
    <property type="entry name" value="TAT_signal"/>
</dbReference>
<dbReference type="Proteomes" id="UP001596111">
    <property type="component" value="Unassembled WGS sequence"/>
</dbReference>
<evidence type="ECO:0000313" key="1">
    <source>
        <dbReference type="EMBL" id="MFC5581348.1"/>
    </source>
</evidence>
<dbReference type="PROSITE" id="PS51318">
    <property type="entry name" value="TAT"/>
    <property type="match status" value="1"/>
</dbReference>
<organism evidence="1 2">
    <name type="scientific">Rhodanobacter terrae</name>
    <dbReference type="NCBI Taxonomy" id="418647"/>
    <lineage>
        <taxon>Bacteria</taxon>
        <taxon>Pseudomonadati</taxon>
        <taxon>Pseudomonadota</taxon>
        <taxon>Gammaproteobacteria</taxon>
        <taxon>Lysobacterales</taxon>
        <taxon>Rhodanobacteraceae</taxon>
        <taxon>Rhodanobacter</taxon>
    </lineage>
</organism>
<evidence type="ECO:0000313" key="2">
    <source>
        <dbReference type="Proteomes" id="UP001596111"/>
    </source>
</evidence>
<dbReference type="GO" id="GO:0016787">
    <property type="term" value="F:hydrolase activity"/>
    <property type="evidence" value="ECO:0007669"/>
    <property type="project" value="UniProtKB-KW"/>
</dbReference>
<dbReference type="Pfam" id="PF06824">
    <property type="entry name" value="Glyco_hydro_125"/>
    <property type="match status" value="1"/>
</dbReference>
<proteinExistence type="predicted"/>
<dbReference type="InterPro" id="IPR008313">
    <property type="entry name" value="GH125"/>
</dbReference>
<sequence>MPTRRDILKLIGTAAVSGAFAGVLPGSAIAGARSQFPGKRPLPGRRKFVSEAVERQLAAVKAAIGDPKLAWMFENCYPNTLDTTVELGTRDGKPDTFIITGDIDAMWLRDSSAQVHPYLPLARNDPALRRLFRGLIRRQASCIRLDPYANAFMPDPHAPPLRWARHDQTDMKPGVGERKWEIDSLCYPIRLAHGYWQATGDTEPFDDDWRAAMLRVLETFREQQRKHGPGPYHFQRPSPVPTESQFLGGYGNPTRPNGMIHSMFRPSDDACLYPLFVPANLFAVVVLRQLAQMSRALHRDGNFAAECEALASEVEQAVQRDGRMRDADGGEVWAYEIDGFGNQLFMDDANAPGLLSLAYLGCCERADPLYRRTRALAWSKRNPYFFKGTAAEGIGGPHEGLRMIWPMAIMMRALTSDDPAEIRQCLAWLRDTDAGTGFMHEAFDQDDPSHFTRPWFAWANTLFGELIIDLHHRHPELLRG</sequence>
<gene>
    <name evidence="1" type="ORF">ACFPPB_09530</name>
</gene>
<dbReference type="InterPro" id="IPR008928">
    <property type="entry name" value="6-hairpin_glycosidase_sf"/>
</dbReference>
<dbReference type="InterPro" id="IPR012341">
    <property type="entry name" value="6hp_glycosidase-like_sf"/>
</dbReference>
<dbReference type="PANTHER" id="PTHR31047:SF0">
    <property type="entry name" value="MEIOTICALLY UP-REGULATED GENE 157 PROTEIN"/>
    <property type="match status" value="1"/>
</dbReference>
<dbReference type="PANTHER" id="PTHR31047">
    <property type="entry name" value="MEIOTICALLY UP-REGULATED GENE 157 PROTEIN"/>
    <property type="match status" value="1"/>
</dbReference>